<feature type="binding site" evidence="1">
    <location>
        <position position="951"/>
    </location>
    <ligand>
        <name>Zn(2+)</name>
        <dbReference type="ChEBI" id="CHEBI:29105"/>
    </ligand>
</feature>
<dbReference type="InterPro" id="IPR012341">
    <property type="entry name" value="6hp_glycosidase-like_sf"/>
</dbReference>
<dbReference type="InterPro" id="IPR007822">
    <property type="entry name" value="LANC-like"/>
</dbReference>
<dbReference type="PIRSF" id="PIRSF037228">
    <property type="entry name" value="Lant_mod_RumM"/>
    <property type="match status" value="1"/>
</dbReference>
<evidence type="ECO:0000313" key="3">
    <source>
        <dbReference type="EMBL" id="AVH76809.1"/>
    </source>
</evidence>
<proteinExistence type="predicted"/>
<dbReference type="SMART" id="SM01260">
    <property type="entry name" value="LANC_like"/>
    <property type="match status" value="1"/>
</dbReference>
<dbReference type="CDD" id="cd04792">
    <property type="entry name" value="LanM-like"/>
    <property type="match status" value="1"/>
</dbReference>
<dbReference type="PRINTS" id="PR01955">
    <property type="entry name" value="LANCFRANKIA"/>
</dbReference>
<dbReference type="EMBL" id="MG673929">
    <property type="protein sequence ID" value="AVH76809.1"/>
    <property type="molecule type" value="Genomic_DNA"/>
</dbReference>
<dbReference type="SUPFAM" id="SSF158745">
    <property type="entry name" value="LanC-like"/>
    <property type="match status" value="1"/>
</dbReference>
<dbReference type="NCBIfam" id="TIGR03897">
    <property type="entry name" value="lanti_2_LanM"/>
    <property type="match status" value="1"/>
</dbReference>
<evidence type="ECO:0000259" key="2">
    <source>
        <dbReference type="Pfam" id="PF13575"/>
    </source>
</evidence>
<dbReference type="Pfam" id="PF13575">
    <property type="entry name" value="DUF4135"/>
    <property type="match status" value="1"/>
</dbReference>
<dbReference type="InterPro" id="IPR017146">
    <property type="entry name" value="Lanti_2_LanM"/>
</dbReference>
<keyword evidence="1" id="KW-0479">Metal-binding</keyword>
<gene>
    <name evidence="3" type="primary">lanM</name>
</gene>
<dbReference type="GO" id="GO:0031179">
    <property type="term" value="P:peptide modification"/>
    <property type="evidence" value="ECO:0007669"/>
    <property type="project" value="InterPro"/>
</dbReference>
<feature type="binding site" evidence="1">
    <location>
        <position position="906"/>
    </location>
    <ligand>
        <name>Zn(2+)</name>
        <dbReference type="ChEBI" id="CHEBI:29105"/>
    </ligand>
</feature>
<dbReference type="Gene3D" id="1.50.10.10">
    <property type="match status" value="1"/>
</dbReference>
<dbReference type="Pfam" id="PF05147">
    <property type="entry name" value="LANC_like"/>
    <property type="match status" value="1"/>
</dbReference>
<feature type="binding site" evidence="1">
    <location>
        <position position="950"/>
    </location>
    <ligand>
        <name>Zn(2+)</name>
        <dbReference type="ChEBI" id="CHEBI:29105"/>
    </ligand>
</feature>
<organism evidence="3">
    <name type="scientific">Microbacterium arborescens</name>
    <dbReference type="NCBI Taxonomy" id="33883"/>
    <lineage>
        <taxon>Bacteria</taxon>
        <taxon>Bacillati</taxon>
        <taxon>Actinomycetota</taxon>
        <taxon>Actinomycetes</taxon>
        <taxon>Micrococcales</taxon>
        <taxon>Microbacteriaceae</taxon>
        <taxon>Microbacterium</taxon>
    </lineage>
</organism>
<protein>
    <submittedName>
        <fullName evidence="3">LanM</fullName>
    </submittedName>
</protein>
<reference evidence="3" key="1">
    <citation type="submission" date="2017-12" db="EMBL/GenBank/DDBJ databases">
        <title>The anti-staphylococcal lipolanthines contain the amino acid avionin.</title>
        <authorList>
            <person name="Wiebach V."/>
            <person name="Mainz A."/>
            <person name="Siegert M.-A.J."/>
            <person name="Jungmann N.A."/>
            <person name="Lesquame G."/>
            <person name="Tirat S."/>
            <person name="Dreux-Zigha A."/>
            <person name="Aszodi J."/>
            <person name="Le Beller D."/>
            <person name="Suessmuth R.D."/>
        </authorList>
    </citation>
    <scope>NUCLEOTIDE SEQUENCE</scope>
    <source>
        <strain evidence="3">5913</strain>
    </source>
</reference>
<dbReference type="GO" id="GO:0046872">
    <property type="term" value="F:metal ion binding"/>
    <property type="evidence" value="ECO:0007669"/>
    <property type="project" value="UniProtKB-KW"/>
</dbReference>
<evidence type="ECO:0000256" key="1">
    <source>
        <dbReference type="PIRSR" id="PIRSR607822-1"/>
    </source>
</evidence>
<dbReference type="GO" id="GO:0005975">
    <property type="term" value="P:carbohydrate metabolic process"/>
    <property type="evidence" value="ECO:0007669"/>
    <property type="project" value="InterPro"/>
</dbReference>
<dbReference type="PRINTS" id="PR01950">
    <property type="entry name" value="LANCSUPER"/>
</dbReference>
<dbReference type="AlphaFoldDB" id="A0A2L2P6R9"/>
<accession>A0A2L2P6R9</accession>
<keyword evidence="1" id="KW-0862">Zinc</keyword>
<name>A0A2L2P6R9_9MICO</name>
<dbReference type="InterPro" id="IPR025410">
    <property type="entry name" value="Lant_dehyd"/>
</dbReference>
<sequence>MLTTRDTIALLQASALDERRLGPMARQSITDDMTRAWSDRALEADGILDGYLAARDLDREALSGLLTGAPWSPRQHSIGWIENVTCWLTHTTGEPWRPGRPLAIENALLTRIPFPSFLVPMVSTQRSFLAGLPGVPEGARRDLLDGLAETVAALALRPLLTEMAGDASAGAYARLDSSLSHPARRMSFLSRYPLLARDLVAAIGNWRERVRLILERLDRDAEALSTAGLPCPGIAAVSGIRFAGDTHDRGQSVAIVTFDDGRRVVYKPRESAVFALYRDITTVLADELPEGVRLRAPNVLVRDGYGWVEFIEHAAPGEVDLRDHLRRLGGLLAIAHVLGASDLHLENVIASAAGPVPVDLETLVQNRSHRDAADTAAAAAARRLNESVLGTGILPVQLTAGEGTSIDVSVVTGGLQPTGRTAMAHQLTGTFTDAMRIEAVELRVGSSQNQPPDMTLRMVRRHRDALADGFVATSRALTSCRDRVVGILSGVPELTVRHIVRATRSYSLLLAEMRQSSRLRSGIDRDHLLRSLWTRLADHPGDLPLIGAEERALRRLDVPLFTVDMDSLSLDDDRRPLVPEYFARTMREDVVARLRHLSPADIDAGESLILESILAATTAETENEGAPGPLGATPLRRTGIRAVAEQQARLLAESAILGRDDATWISVCSSVDSTGLEYRPVGPTLYDGLAGIVIGAAAGHRAFPRWGLDDLAARGAHAIAAILDDWSSGRVTLPVGAFSGAAGLLYALARYESIVGVDRFGATRASAVRRFRDAAATDDYLDVMAGSAGAIAVLTAIREADDAETDVAVRALAHHLLERAVETSDGALVWESGATRARLGGMSHGATGIGWALAAASARLADRTMADAAQRALGFDDDLFDVRRERWLDARPESLAQGRLFPAHWCHGTAGIALARADAAVLLGDDTLLPLADLGALETATDLPSDDSLCHGSLGNLMALRGIESRGGPAASDYAERVIARIDRDGPHSGLPSGITTVRGLMVGTAGTLYALCRELDPDLPNILLLE</sequence>
<feature type="domain" description="Lantibiotic biosynthesis protein dehydration" evidence="2">
    <location>
        <begin position="192"/>
        <end position="563"/>
    </location>
</feature>